<dbReference type="Gene3D" id="3.30.2020.30">
    <property type="match status" value="1"/>
</dbReference>
<keyword evidence="7" id="KW-0560">Oxidoreductase</keyword>
<comment type="cofactor">
    <cofactor evidence="1">
        <name>Fe(2+)</name>
        <dbReference type="ChEBI" id="CHEBI:29033"/>
    </cofactor>
</comment>
<dbReference type="OrthoDB" id="406634at2759"/>
<dbReference type="GO" id="GO:0005739">
    <property type="term" value="C:mitochondrion"/>
    <property type="evidence" value="ECO:0007669"/>
    <property type="project" value="TreeGrafter"/>
</dbReference>
<comment type="pathway">
    <text evidence="2">Amine and polyamine biosynthesis; carnitine biosynthesis.</text>
</comment>
<evidence type="ECO:0000259" key="9">
    <source>
        <dbReference type="Pfam" id="PF02668"/>
    </source>
</evidence>
<dbReference type="UniPathway" id="UPA00118"/>
<feature type="domain" description="TauD/TfdA-like" evidence="9">
    <location>
        <begin position="174"/>
        <end position="312"/>
    </location>
</feature>
<keyword evidence="11" id="KW-1185">Reference proteome</keyword>
<dbReference type="GO" id="GO:0051213">
    <property type="term" value="F:dioxygenase activity"/>
    <property type="evidence" value="ECO:0007669"/>
    <property type="project" value="UniProtKB-KW"/>
</dbReference>
<evidence type="ECO:0000256" key="4">
    <source>
        <dbReference type="ARBA" id="ARBA00022723"/>
    </source>
</evidence>
<evidence type="ECO:0000256" key="8">
    <source>
        <dbReference type="ARBA" id="ARBA00023004"/>
    </source>
</evidence>
<keyword evidence="4" id="KW-0479">Metal-binding</keyword>
<evidence type="ECO:0000256" key="6">
    <source>
        <dbReference type="ARBA" id="ARBA00022964"/>
    </source>
</evidence>
<evidence type="ECO:0000256" key="5">
    <source>
        <dbReference type="ARBA" id="ARBA00022873"/>
    </source>
</evidence>
<dbReference type="InterPro" id="IPR050411">
    <property type="entry name" value="AlphaKG_dependent_hydroxylases"/>
</dbReference>
<proteinExistence type="inferred from homology"/>
<evidence type="ECO:0000313" key="11">
    <source>
        <dbReference type="Proteomes" id="UP000326759"/>
    </source>
</evidence>
<reference evidence="10 11" key="1">
    <citation type="journal article" date="2019" name="PLoS Biol.">
        <title>Sex chromosomes control vertical transmission of feminizing Wolbachia symbionts in an isopod.</title>
        <authorList>
            <person name="Becking T."/>
            <person name="Chebbi M.A."/>
            <person name="Giraud I."/>
            <person name="Moumen B."/>
            <person name="Laverre T."/>
            <person name="Caubet Y."/>
            <person name="Peccoud J."/>
            <person name="Gilbert C."/>
            <person name="Cordaux R."/>
        </authorList>
    </citation>
    <scope>NUCLEOTIDE SEQUENCE [LARGE SCALE GENOMIC DNA]</scope>
    <source>
        <strain evidence="10">ANa2</strain>
        <tissue evidence="10">Whole body excluding digestive tract and cuticle</tissue>
    </source>
</reference>
<dbReference type="AlphaFoldDB" id="A0A5N5SMD1"/>
<evidence type="ECO:0000313" key="10">
    <source>
        <dbReference type="EMBL" id="KAB7495244.1"/>
    </source>
</evidence>
<dbReference type="GO" id="GO:0046872">
    <property type="term" value="F:metal ion binding"/>
    <property type="evidence" value="ECO:0007669"/>
    <property type="project" value="UniProtKB-KW"/>
</dbReference>
<sequence length="346" mass="40191">MTNRKLETKWNLKVGKTNLKLKSVFVEKSFKNQQRFVLEMFKVTSIVFRSLRTKQIEPLLQGSFLRTIPRNFICSSVNLNQQEQLSNIQIKKESIEDVKFLDQEKILSLPLARNFLLQNLNLKAAPTEIKTNKDVLEVTWNDGHSSTFDSAWLYERAFNDQARTKYDKLYRLPMKPWGKNLQLRLFNYEDLMRNDSSLLNWLLTMEVTGATLIKNCPNDLEAGPKLSEKIGFVKMTHYGRRSPVVVRPDSNNIAFTSVKLGLHNDIPQYIHQPGIILLHTLEQHRGVGGESTISDGFLATEILRKENPRSLRYFSKHLLNRENKFEIMRVNNQVTRFAFRFTSGPS</sequence>
<protein>
    <submittedName>
        <fullName evidence="10">Gamma-butyrobetaine dioxygenase</fullName>
    </submittedName>
</protein>
<dbReference type="InterPro" id="IPR038492">
    <property type="entry name" value="GBBH-like_N_sf"/>
</dbReference>
<dbReference type="Gene3D" id="3.60.130.10">
    <property type="entry name" value="Clavaminate synthase-like"/>
    <property type="match status" value="1"/>
</dbReference>
<evidence type="ECO:0000256" key="3">
    <source>
        <dbReference type="ARBA" id="ARBA00008654"/>
    </source>
</evidence>
<dbReference type="EMBL" id="SEYY01022876">
    <property type="protein sequence ID" value="KAB7495244.1"/>
    <property type="molecule type" value="Genomic_DNA"/>
</dbReference>
<dbReference type="PANTHER" id="PTHR10696:SF33">
    <property type="entry name" value="GAMMA-BUTYROBETAINE DIOXYGENASE"/>
    <property type="match status" value="1"/>
</dbReference>
<dbReference type="PANTHER" id="PTHR10696">
    <property type="entry name" value="GAMMA-BUTYROBETAINE HYDROXYLASE-RELATED"/>
    <property type="match status" value="1"/>
</dbReference>
<organism evidence="10 11">
    <name type="scientific">Armadillidium nasatum</name>
    <dbReference type="NCBI Taxonomy" id="96803"/>
    <lineage>
        <taxon>Eukaryota</taxon>
        <taxon>Metazoa</taxon>
        <taxon>Ecdysozoa</taxon>
        <taxon>Arthropoda</taxon>
        <taxon>Crustacea</taxon>
        <taxon>Multicrustacea</taxon>
        <taxon>Malacostraca</taxon>
        <taxon>Eumalacostraca</taxon>
        <taxon>Peracarida</taxon>
        <taxon>Isopoda</taxon>
        <taxon>Oniscidea</taxon>
        <taxon>Crinocheta</taxon>
        <taxon>Armadillidiidae</taxon>
        <taxon>Armadillidium</taxon>
    </lineage>
</organism>
<dbReference type="GO" id="GO:0045329">
    <property type="term" value="P:carnitine biosynthetic process"/>
    <property type="evidence" value="ECO:0007669"/>
    <property type="project" value="UniProtKB-UniPathway"/>
</dbReference>
<comment type="caution">
    <text evidence="10">The sequence shown here is derived from an EMBL/GenBank/DDBJ whole genome shotgun (WGS) entry which is preliminary data.</text>
</comment>
<evidence type="ECO:0000256" key="7">
    <source>
        <dbReference type="ARBA" id="ARBA00023002"/>
    </source>
</evidence>
<gene>
    <name evidence="10" type="primary">BBOX1</name>
    <name evidence="10" type="ORF">Anas_04503</name>
</gene>
<comment type="similarity">
    <text evidence="3">Belongs to the gamma-BBH/TMLD family.</text>
</comment>
<dbReference type="Proteomes" id="UP000326759">
    <property type="component" value="Unassembled WGS sequence"/>
</dbReference>
<dbReference type="InterPro" id="IPR042098">
    <property type="entry name" value="TauD-like_sf"/>
</dbReference>
<evidence type="ECO:0000256" key="2">
    <source>
        <dbReference type="ARBA" id="ARBA00005022"/>
    </source>
</evidence>
<evidence type="ECO:0000256" key="1">
    <source>
        <dbReference type="ARBA" id="ARBA00001954"/>
    </source>
</evidence>
<dbReference type="InterPro" id="IPR003819">
    <property type="entry name" value="TauD/TfdA-like"/>
</dbReference>
<name>A0A5N5SMD1_9CRUS</name>
<dbReference type="Pfam" id="PF02668">
    <property type="entry name" value="TauD"/>
    <property type="match status" value="1"/>
</dbReference>
<dbReference type="SUPFAM" id="SSF51197">
    <property type="entry name" value="Clavaminate synthase-like"/>
    <property type="match status" value="1"/>
</dbReference>
<keyword evidence="5" id="KW-0124">Carnitine biosynthesis</keyword>
<keyword evidence="8" id="KW-0408">Iron</keyword>
<accession>A0A5N5SMD1</accession>
<keyword evidence="6 10" id="KW-0223">Dioxygenase</keyword>